<dbReference type="Proteomes" id="UP000054166">
    <property type="component" value="Unassembled WGS sequence"/>
</dbReference>
<dbReference type="PROSITE" id="PS50850">
    <property type="entry name" value="MFS"/>
    <property type="match status" value="1"/>
</dbReference>
<reference evidence="8" key="2">
    <citation type="submission" date="2015-01" db="EMBL/GenBank/DDBJ databases">
        <title>Evolutionary Origins and Diversification of the Mycorrhizal Mutualists.</title>
        <authorList>
            <consortium name="DOE Joint Genome Institute"/>
            <consortium name="Mycorrhizal Genomics Consortium"/>
            <person name="Kohler A."/>
            <person name="Kuo A."/>
            <person name="Nagy L.G."/>
            <person name="Floudas D."/>
            <person name="Copeland A."/>
            <person name="Barry K.W."/>
            <person name="Cichocki N."/>
            <person name="Veneault-Fourrey C."/>
            <person name="LaButti K."/>
            <person name="Lindquist E.A."/>
            <person name="Lipzen A."/>
            <person name="Lundell T."/>
            <person name="Morin E."/>
            <person name="Murat C."/>
            <person name="Riley R."/>
            <person name="Ohm R."/>
            <person name="Sun H."/>
            <person name="Tunlid A."/>
            <person name="Henrissat B."/>
            <person name="Grigoriev I.V."/>
            <person name="Hibbett D.S."/>
            <person name="Martin F."/>
        </authorList>
    </citation>
    <scope>NUCLEOTIDE SEQUENCE [LARGE SCALE GENOMIC DNA]</scope>
    <source>
        <strain evidence="8">F 1598</strain>
    </source>
</reference>
<evidence type="ECO:0000256" key="4">
    <source>
        <dbReference type="ARBA" id="ARBA00023136"/>
    </source>
</evidence>
<dbReference type="OrthoDB" id="2585655at2759"/>
<feature type="transmembrane region" description="Helical" evidence="5">
    <location>
        <begin position="98"/>
        <end position="115"/>
    </location>
</feature>
<feature type="transmembrane region" description="Helical" evidence="5">
    <location>
        <begin position="30"/>
        <end position="56"/>
    </location>
</feature>
<evidence type="ECO:0000259" key="6">
    <source>
        <dbReference type="PROSITE" id="PS50850"/>
    </source>
</evidence>
<sequence>MKLDAHGLPLIPQPSDHDDDPLNWPQWYKYYVLSVLCLLAFITQFGAGSVAAGINPIAKQFKVSHQKAGYLTTTYTLFSGITPLLITPYVNLYGRRPAYLFLTMVAIASNIGSAYSTSFGGVIVSRIFAGVGSVALAIGAATICDMFFQGERGRFMGIYALAVTNGPHFGPIAGGFVALKGWQWIFKLNAILLAPVLALCIFTFPETLYSREESNNLDKRSFWSKMAFQGKVLNGKVTLKDFTYNVKIMKYWAVFLPCIYYATTNTYGSILFVLTTSTISEDLYHFNTAQNGLLIGVPLTIGCLIGESCTGWISDVLVNRYARRHGGYRKPEARLQLAFLALFLPAGLIITGVCAQKRTPWIGLAAGMVVASIGVQAGTTLTYAYCTDCYKPQAAEVSTMINLSRQVYAFTIGFYALPFANRVGYGTAWGVLASINFLLWLPLIFLMWKGEEIRKRQGVPDWHKDL</sequence>
<feature type="transmembrane region" description="Helical" evidence="5">
    <location>
        <begin position="361"/>
        <end position="386"/>
    </location>
</feature>
<dbReference type="FunCoup" id="A0A0C3F0E1">
    <property type="interactions" value="25"/>
</dbReference>
<dbReference type="SUPFAM" id="SSF103473">
    <property type="entry name" value="MFS general substrate transporter"/>
    <property type="match status" value="1"/>
</dbReference>
<evidence type="ECO:0000256" key="2">
    <source>
        <dbReference type="ARBA" id="ARBA00022692"/>
    </source>
</evidence>
<dbReference type="AlphaFoldDB" id="A0A0C3F0E1"/>
<evidence type="ECO:0000256" key="3">
    <source>
        <dbReference type="ARBA" id="ARBA00022989"/>
    </source>
</evidence>
<reference evidence="7 8" key="1">
    <citation type="submission" date="2014-04" db="EMBL/GenBank/DDBJ databases">
        <authorList>
            <consortium name="DOE Joint Genome Institute"/>
            <person name="Kuo A."/>
            <person name="Tarkka M."/>
            <person name="Buscot F."/>
            <person name="Kohler A."/>
            <person name="Nagy L.G."/>
            <person name="Floudas D."/>
            <person name="Copeland A."/>
            <person name="Barry K.W."/>
            <person name="Cichocki N."/>
            <person name="Veneault-Fourrey C."/>
            <person name="LaButti K."/>
            <person name="Lindquist E.A."/>
            <person name="Lipzen A."/>
            <person name="Lundell T."/>
            <person name="Morin E."/>
            <person name="Murat C."/>
            <person name="Sun H."/>
            <person name="Tunlid A."/>
            <person name="Henrissat B."/>
            <person name="Grigoriev I.V."/>
            <person name="Hibbett D.S."/>
            <person name="Martin F."/>
            <person name="Nordberg H.P."/>
            <person name="Cantor M.N."/>
            <person name="Hua S.X."/>
        </authorList>
    </citation>
    <scope>NUCLEOTIDE SEQUENCE [LARGE SCALE GENOMIC DNA]</scope>
    <source>
        <strain evidence="7 8">F 1598</strain>
    </source>
</reference>
<gene>
    <name evidence="7" type="ORF">PILCRDRAFT_99325</name>
</gene>
<dbReference type="Pfam" id="PF07690">
    <property type="entry name" value="MFS_1"/>
    <property type="match status" value="1"/>
</dbReference>
<feature type="transmembrane region" description="Helical" evidence="5">
    <location>
        <begin position="429"/>
        <end position="448"/>
    </location>
</feature>
<keyword evidence="4 5" id="KW-0472">Membrane</keyword>
<keyword evidence="2 5" id="KW-0812">Transmembrane</keyword>
<name>A0A0C3F0E1_PILCF</name>
<feature type="transmembrane region" description="Helical" evidence="5">
    <location>
        <begin position="127"/>
        <end position="148"/>
    </location>
</feature>
<evidence type="ECO:0000313" key="8">
    <source>
        <dbReference type="Proteomes" id="UP000054166"/>
    </source>
</evidence>
<dbReference type="PANTHER" id="PTHR23502:SF181">
    <property type="entry name" value="MAJOR FACILITATOR SUPERFAMILY (MFS) PROFILE DOMAIN-CONTAINING PROTEIN"/>
    <property type="match status" value="1"/>
</dbReference>
<accession>A0A0C3F0E1</accession>
<dbReference type="InterPro" id="IPR036259">
    <property type="entry name" value="MFS_trans_sf"/>
</dbReference>
<dbReference type="EMBL" id="KN833082">
    <property type="protein sequence ID" value="KIM73446.1"/>
    <property type="molecule type" value="Genomic_DNA"/>
</dbReference>
<dbReference type="PANTHER" id="PTHR23502">
    <property type="entry name" value="MAJOR FACILITATOR SUPERFAMILY"/>
    <property type="match status" value="1"/>
</dbReference>
<dbReference type="InterPro" id="IPR020846">
    <property type="entry name" value="MFS_dom"/>
</dbReference>
<comment type="subcellular location">
    <subcellularLocation>
        <location evidence="1">Membrane</location>
        <topology evidence="1">Multi-pass membrane protein</topology>
    </subcellularLocation>
</comment>
<dbReference type="GO" id="GO:0022857">
    <property type="term" value="F:transmembrane transporter activity"/>
    <property type="evidence" value="ECO:0007669"/>
    <property type="project" value="InterPro"/>
</dbReference>
<feature type="transmembrane region" description="Helical" evidence="5">
    <location>
        <begin position="335"/>
        <end position="355"/>
    </location>
</feature>
<organism evidence="7 8">
    <name type="scientific">Piloderma croceum (strain F 1598)</name>
    <dbReference type="NCBI Taxonomy" id="765440"/>
    <lineage>
        <taxon>Eukaryota</taxon>
        <taxon>Fungi</taxon>
        <taxon>Dikarya</taxon>
        <taxon>Basidiomycota</taxon>
        <taxon>Agaricomycotina</taxon>
        <taxon>Agaricomycetes</taxon>
        <taxon>Agaricomycetidae</taxon>
        <taxon>Atheliales</taxon>
        <taxon>Atheliaceae</taxon>
        <taxon>Piloderma</taxon>
    </lineage>
</organism>
<feature type="transmembrane region" description="Helical" evidence="5">
    <location>
        <begin position="407"/>
        <end position="423"/>
    </location>
</feature>
<feature type="transmembrane region" description="Helical" evidence="5">
    <location>
        <begin position="293"/>
        <end position="314"/>
    </location>
</feature>
<evidence type="ECO:0000256" key="1">
    <source>
        <dbReference type="ARBA" id="ARBA00004141"/>
    </source>
</evidence>
<keyword evidence="3 5" id="KW-1133">Transmembrane helix</keyword>
<proteinExistence type="predicted"/>
<feature type="transmembrane region" description="Helical" evidence="5">
    <location>
        <begin position="184"/>
        <end position="204"/>
    </location>
</feature>
<dbReference type="GO" id="GO:0005886">
    <property type="term" value="C:plasma membrane"/>
    <property type="evidence" value="ECO:0007669"/>
    <property type="project" value="TreeGrafter"/>
</dbReference>
<dbReference type="InterPro" id="IPR011701">
    <property type="entry name" value="MFS"/>
</dbReference>
<feature type="domain" description="Major facilitator superfamily (MFS) profile" evidence="6">
    <location>
        <begin position="32"/>
        <end position="451"/>
    </location>
</feature>
<dbReference type="HOGENOM" id="CLU_008455_13_7_1"/>
<protein>
    <recommendedName>
        <fullName evidence="6">Major facilitator superfamily (MFS) profile domain-containing protein</fullName>
    </recommendedName>
</protein>
<evidence type="ECO:0000256" key="5">
    <source>
        <dbReference type="SAM" id="Phobius"/>
    </source>
</evidence>
<keyword evidence="8" id="KW-1185">Reference proteome</keyword>
<dbReference type="STRING" id="765440.A0A0C3F0E1"/>
<evidence type="ECO:0000313" key="7">
    <source>
        <dbReference type="EMBL" id="KIM73446.1"/>
    </source>
</evidence>
<dbReference type="Gene3D" id="1.20.1250.20">
    <property type="entry name" value="MFS general substrate transporter like domains"/>
    <property type="match status" value="1"/>
</dbReference>
<feature type="transmembrane region" description="Helical" evidence="5">
    <location>
        <begin position="68"/>
        <end position="86"/>
    </location>
</feature>
<dbReference type="InParanoid" id="A0A0C3F0E1"/>
<feature type="transmembrane region" description="Helical" evidence="5">
    <location>
        <begin position="251"/>
        <end position="273"/>
    </location>
</feature>